<reference evidence="2 3" key="1">
    <citation type="submission" date="2017-09" db="EMBL/GenBank/DDBJ databases">
        <title>Depth-based differentiation of microbial function through sediment-hosted aquifers and enrichment of novel symbionts in the deep terrestrial subsurface.</title>
        <authorList>
            <person name="Probst A.J."/>
            <person name="Ladd B."/>
            <person name="Jarett J.K."/>
            <person name="Geller-Mcgrath D.E."/>
            <person name="Sieber C.M."/>
            <person name="Emerson J.B."/>
            <person name="Anantharaman K."/>
            <person name="Thomas B.C."/>
            <person name="Malmstrom R."/>
            <person name="Stieglmeier M."/>
            <person name="Klingl A."/>
            <person name="Woyke T."/>
            <person name="Ryan C.M."/>
            <person name="Banfield J.F."/>
        </authorList>
    </citation>
    <scope>NUCLEOTIDE SEQUENCE [LARGE SCALE GENOMIC DNA]</scope>
    <source>
        <strain evidence="2">CG22_combo_CG10-13_8_21_14_all_37_9</strain>
    </source>
</reference>
<dbReference type="EMBL" id="PCSX01000023">
    <property type="protein sequence ID" value="PIP58230.1"/>
    <property type="molecule type" value="Genomic_DNA"/>
</dbReference>
<feature type="domain" description="Transposase IS200-like" evidence="1">
    <location>
        <begin position="6"/>
        <end position="142"/>
    </location>
</feature>
<dbReference type="InterPro" id="IPR036515">
    <property type="entry name" value="Transposase_17_sf"/>
</dbReference>
<gene>
    <name evidence="2" type="ORF">COX02_01295</name>
</gene>
<evidence type="ECO:0000259" key="1">
    <source>
        <dbReference type="SMART" id="SM01321"/>
    </source>
</evidence>
<dbReference type="GO" id="GO:0004803">
    <property type="term" value="F:transposase activity"/>
    <property type="evidence" value="ECO:0007669"/>
    <property type="project" value="InterPro"/>
</dbReference>
<dbReference type="PANTHER" id="PTHR34322:SF2">
    <property type="entry name" value="TRANSPOSASE IS200-LIKE DOMAIN-CONTAINING PROTEIN"/>
    <property type="match status" value="1"/>
</dbReference>
<dbReference type="GO" id="GO:0006313">
    <property type="term" value="P:DNA transposition"/>
    <property type="evidence" value="ECO:0007669"/>
    <property type="project" value="InterPro"/>
</dbReference>
<protein>
    <recommendedName>
        <fullName evidence="1">Transposase IS200-like domain-containing protein</fullName>
    </recommendedName>
</protein>
<dbReference type="Proteomes" id="UP000229334">
    <property type="component" value="Unassembled WGS sequence"/>
</dbReference>
<dbReference type="Pfam" id="PF01797">
    <property type="entry name" value="Y1_Tnp"/>
    <property type="match status" value="1"/>
</dbReference>
<dbReference type="InterPro" id="IPR002686">
    <property type="entry name" value="Transposase_17"/>
</dbReference>
<dbReference type="SUPFAM" id="SSF143422">
    <property type="entry name" value="Transposase IS200-like"/>
    <property type="match status" value="1"/>
</dbReference>
<dbReference type="PANTHER" id="PTHR34322">
    <property type="entry name" value="TRANSPOSASE, Y1_TNP DOMAIN-CONTAINING"/>
    <property type="match status" value="1"/>
</dbReference>
<dbReference type="SMART" id="SM01321">
    <property type="entry name" value="Y1_Tnp"/>
    <property type="match status" value="1"/>
</dbReference>
<organism evidence="2 3">
    <name type="scientific">Candidatus Vogelbacteria bacterium CG22_combo_CG10-13_8_21_14_all_37_9</name>
    <dbReference type="NCBI Taxonomy" id="1975046"/>
    <lineage>
        <taxon>Bacteria</taxon>
        <taxon>Candidatus Vogeliibacteriota</taxon>
    </lineage>
</organism>
<name>A0A2H0BMI0_9BACT</name>
<proteinExistence type="predicted"/>
<dbReference type="AlphaFoldDB" id="A0A2H0BMI0"/>
<dbReference type="Gene3D" id="3.30.70.1290">
    <property type="entry name" value="Transposase IS200-like"/>
    <property type="match status" value="1"/>
</dbReference>
<accession>A0A2H0BMI0</accession>
<comment type="caution">
    <text evidence="2">The sequence shown here is derived from an EMBL/GenBank/DDBJ whole genome shotgun (WGS) entry which is preliminary data.</text>
</comment>
<evidence type="ECO:0000313" key="2">
    <source>
        <dbReference type="EMBL" id="PIP58230.1"/>
    </source>
</evidence>
<sequence>MREKPEEDQIYHIFNRGVEKRSIFNNDNDRRRFLSYLYFFNDSQAATNISRLCDIQFQTEDSRKKLVEIFAFVLMDNHFHLLVRPIVENGLSEFMQKLGVGYTKYFNIKYERVGPLFQGKYKFVQIESDEQLSYIPHYIHLNPVEIIEPGWKERELRDCEKAFEFAKTYPWSSLGDYLGDEHFSPILDRDLLNEELGGSQEYRQDIVEWLQSAGPSLATFDSDDKFIL</sequence>
<dbReference type="GO" id="GO:0003677">
    <property type="term" value="F:DNA binding"/>
    <property type="evidence" value="ECO:0007669"/>
    <property type="project" value="InterPro"/>
</dbReference>
<evidence type="ECO:0000313" key="3">
    <source>
        <dbReference type="Proteomes" id="UP000229334"/>
    </source>
</evidence>